<name>A0A2J6QEZ8_9HELO</name>
<dbReference type="Gene3D" id="2.40.160.120">
    <property type="match status" value="1"/>
</dbReference>
<keyword evidence="2" id="KW-0813">Transport</keyword>
<dbReference type="InterPro" id="IPR037239">
    <property type="entry name" value="OSBP_sf"/>
</dbReference>
<dbReference type="SUPFAM" id="SSF144000">
    <property type="entry name" value="Oxysterol-binding protein-like"/>
    <property type="match status" value="1"/>
</dbReference>
<keyword evidence="4" id="KW-0446">Lipid-binding</keyword>
<dbReference type="Gene3D" id="3.30.70.3490">
    <property type="match status" value="1"/>
</dbReference>
<dbReference type="Gene3D" id="1.10.287.2720">
    <property type="match status" value="1"/>
</dbReference>
<feature type="compositionally biased region" description="Polar residues" evidence="6">
    <location>
        <begin position="427"/>
        <end position="439"/>
    </location>
</feature>
<dbReference type="GO" id="GO:0006869">
    <property type="term" value="P:lipid transport"/>
    <property type="evidence" value="ECO:0007669"/>
    <property type="project" value="UniProtKB-KW"/>
</dbReference>
<dbReference type="InterPro" id="IPR000648">
    <property type="entry name" value="Oxysterol-bd"/>
</dbReference>
<dbReference type="PANTHER" id="PTHR10972:SF102">
    <property type="entry name" value="OXYSTEROL-BINDING PROTEIN"/>
    <property type="match status" value="1"/>
</dbReference>
<dbReference type="Pfam" id="PF01237">
    <property type="entry name" value="Oxysterol_BP"/>
    <property type="match status" value="1"/>
</dbReference>
<feature type="compositionally biased region" description="Basic and acidic residues" evidence="6">
    <location>
        <begin position="472"/>
        <end position="494"/>
    </location>
</feature>
<dbReference type="EMBL" id="KZ613471">
    <property type="protein sequence ID" value="PMD24843.1"/>
    <property type="molecule type" value="Genomic_DNA"/>
</dbReference>
<dbReference type="AlphaFoldDB" id="A0A2J6QEZ8"/>
<dbReference type="InterPro" id="IPR018494">
    <property type="entry name" value="Oxysterol-bd_CS"/>
</dbReference>
<feature type="region of interest" description="Disordered" evidence="6">
    <location>
        <begin position="412"/>
        <end position="534"/>
    </location>
</feature>
<dbReference type="FunFam" id="2.40.160.120:FF:000007">
    <property type="entry name" value="Oxysterol binding protein"/>
    <property type="match status" value="1"/>
</dbReference>
<evidence type="ECO:0000256" key="1">
    <source>
        <dbReference type="ARBA" id="ARBA00008842"/>
    </source>
</evidence>
<dbReference type="PROSITE" id="PS01013">
    <property type="entry name" value="OSBP"/>
    <property type="match status" value="1"/>
</dbReference>
<evidence type="ECO:0000256" key="6">
    <source>
        <dbReference type="SAM" id="MobiDB-lite"/>
    </source>
</evidence>
<proteinExistence type="inferred from homology"/>
<reference evidence="7 8" key="1">
    <citation type="submission" date="2016-05" db="EMBL/GenBank/DDBJ databases">
        <title>A degradative enzymes factory behind the ericoid mycorrhizal symbiosis.</title>
        <authorList>
            <consortium name="DOE Joint Genome Institute"/>
            <person name="Martino E."/>
            <person name="Morin E."/>
            <person name="Grelet G."/>
            <person name="Kuo A."/>
            <person name="Kohler A."/>
            <person name="Daghino S."/>
            <person name="Barry K."/>
            <person name="Choi C."/>
            <person name="Cichocki N."/>
            <person name="Clum A."/>
            <person name="Copeland A."/>
            <person name="Hainaut M."/>
            <person name="Haridas S."/>
            <person name="Labutti K."/>
            <person name="Lindquist E."/>
            <person name="Lipzen A."/>
            <person name="Khouja H.-R."/>
            <person name="Murat C."/>
            <person name="Ohm R."/>
            <person name="Olson A."/>
            <person name="Spatafora J."/>
            <person name="Veneault-Fourrey C."/>
            <person name="Henrissat B."/>
            <person name="Grigoriev I."/>
            <person name="Martin F."/>
            <person name="Perotto S."/>
        </authorList>
    </citation>
    <scope>NUCLEOTIDE SEQUENCE [LARGE SCALE GENOMIC DNA]</scope>
    <source>
        <strain evidence="7 8">UAMH 7357</strain>
    </source>
</reference>
<evidence type="ECO:0000256" key="4">
    <source>
        <dbReference type="ARBA" id="ARBA00023121"/>
    </source>
</evidence>
<evidence type="ECO:0000256" key="2">
    <source>
        <dbReference type="ARBA" id="ARBA00022448"/>
    </source>
</evidence>
<evidence type="ECO:0000256" key="5">
    <source>
        <dbReference type="RuleBase" id="RU003844"/>
    </source>
</evidence>
<comment type="similarity">
    <text evidence="1 5">Belongs to the OSBP family.</text>
</comment>
<feature type="region of interest" description="Disordered" evidence="6">
    <location>
        <begin position="1"/>
        <end position="30"/>
    </location>
</feature>
<dbReference type="FunFam" id="1.10.287.2720:FF:000001">
    <property type="entry name" value="Oxysterol-binding OBPalpha"/>
    <property type="match status" value="1"/>
</dbReference>
<dbReference type="GO" id="GO:0005829">
    <property type="term" value="C:cytosol"/>
    <property type="evidence" value="ECO:0007669"/>
    <property type="project" value="TreeGrafter"/>
</dbReference>
<feature type="compositionally biased region" description="Acidic residues" evidence="6">
    <location>
        <begin position="523"/>
        <end position="534"/>
    </location>
</feature>
<evidence type="ECO:0000313" key="7">
    <source>
        <dbReference type="EMBL" id="PMD24843.1"/>
    </source>
</evidence>
<gene>
    <name evidence="7" type="ORF">NA56DRAFT_739537</name>
</gene>
<evidence type="ECO:0000313" key="8">
    <source>
        <dbReference type="Proteomes" id="UP000235672"/>
    </source>
</evidence>
<dbReference type="FunFam" id="3.30.70.3490:FF:000020">
    <property type="entry name" value="Oxysterol binding protein (Osh7), putative"/>
    <property type="match status" value="1"/>
</dbReference>
<organism evidence="7 8">
    <name type="scientific">Hyaloscypha hepaticicola</name>
    <dbReference type="NCBI Taxonomy" id="2082293"/>
    <lineage>
        <taxon>Eukaryota</taxon>
        <taxon>Fungi</taxon>
        <taxon>Dikarya</taxon>
        <taxon>Ascomycota</taxon>
        <taxon>Pezizomycotina</taxon>
        <taxon>Leotiomycetes</taxon>
        <taxon>Helotiales</taxon>
        <taxon>Hyaloscyphaceae</taxon>
        <taxon>Hyaloscypha</taxon>
    </lineage>
</organism>
<protein>
    <submittedName>
        <fullName evidence="7">Oxysterol-binding protein</fullName>
    </submittedName>
</protein>
<sequence length="534" mass="59871">MRIAGLPGPVCNRSSYDDKSDGPEDETTVVEPEQGNVLSHIISQLRPGADLSRVVLPTFILEPRSMLERITNFMAHPETLLPMPEINDPVERFVSVVKFYLSGWHIKPPGVKKPLNPILGETFTCYWEFADHTKGYYIAEQTSHHPPKSSYFYMAPEHNIRIDGCLKPRSKFLGNSAASMMEGIAILRFLNRGKGPKGERYILTQPNMYARGILFGKMKYELGDHSFVRCPELGLSADIEFKTKGYFGGTYNAIGGSIKNDKTGEILYELSGMWNGEMMIKDLKTSKKEVLFNASNAKHTPPLVRPLDEQDERESQKLWFATAKAVKERNHEVATDEKTKIEDMQRDEAAKRAEEGVEWRPRLFRPVVGGPGGPDEGEEDLDWILNANIDGSTPQKQTEQILAVTPILRGQAHTEKNPIPPPHHRSSSYASTKSPTTSHAPPPRTGDNDLIDFGQNDGARDLPANLHPTQAVKEHPEHQKLEQTLRETSTERKPQGSPLIDFQDDLKRDLPAGNSLTRHDTETSDMDEFVDAEG</sequence>
<dbReference type="GO" id="GO:0032934">
    <property type="term" value="F:sterol binding"/>
    <property type="evidence" value="ECO:0007669"/>
    <property type="project" value="TreeGrafter"/>
</dbReference>
<accession>A0A2J6QEZ8</accession>
<keyword evidence="8" id="KW-1185">Reference proteome</keyword>
<evidence type="ECO:0000256" key="3">
    <source>
        <dbReference type="ARBA" id="ARBA00023055"/>
    </source>
</evidence>
<dbReference type="STRING" id="1745343.A0A2J6QEZ8"/>
<dbReference type="GO" id="GO:0032541">
    <property type="term" value="C:cortical endoplasmic reticulum"/>
    <property type="evidence" value="ECO:0007669"/>
    <property type="project" value="TreeGrafter"/>
</dbReference>
<dbReference type="OrthoDB" id="14833at2759"/>
<dbReference type="PANTHER" id="PTHR10972">
    <property type="entry name" value="OXYSTEROL-BINDING PROTEIN-RELATED"/>
    <property type="match status" value="1"/>
</dbReference>
<dbReference type="GO" id="GO:0016020">
    <property type="term" value="C:membrane"/>
    <property type="evidence" value="ECO:0007669"/>
    <property type="project" value="TreeGrafter"/>
</dbReference>
<keyword evidence="3" id="KW-0445">Lipid transport</keyword>
<dbReference type="Proteomes" id="UP000235672">
    <property type="component" value="Unassembled WGS sequence"/>
</dbReference>